<evidence type="ECO:0000313" key="1">
    <source>
        <dbReference type="EMBL" id="KAB4211896.1"/>
    </source>
</evidence>
<reference evidence="2 4" key="2">
    <citation type="submission" date="2020-12" db="EMBL/GenBank/DDBJ databases">
        <title>Microorganisms.</title>
        <authorList>
            <person name="Matos J."/>
            <person name="Faleiro L."/>
            <person name="Duarte I."/>
        </authorList>
    </citation>
    <scope>NUCLEOTIDE SEQUENCE [LARGE SCALE GENOMIC DNA]</scope>
    <source>
        <strain evidence="2 4">PtFD3Pch2</strain>
    </source>
</reference>
<protein>
    <submittedName>
        <fullName evidence="1">Uncharacterized protein</fullName>
    </submittedName>
</protein>
<comment type="caution">
    <text evidence="1">The sequence shown here is derived from an EMBL/GenBank/DDBJ whole genome shotgun (WGS) entry which is preliminary data.</text>
</comment>
<sequence length="241" mass="28696">MKTRTFQEIYDFCRTDDTYRSYFEASDESRITGARARKYYYGDIRRGQCRVGTFIYRQSMRQLERFLGGARQDHYIHVDPPACRGVSLKDDMFPGQTAYIVVHVRRQGVQIEIEHPLHGGWVHFTARSHRPFTREGIIAEAKSYIDSHILLAPGRYRDLQLENMVSKEQFPAWYRLYKMRLHDRAEAEHRDMVDRYRHRNDLTYGEARDMLAASGIFFDLNCDEFERDEITEQFVRLCNKT</sequence>
<organism evidence="1 3">
    <name type="scientific">Bacteroides uniformis</name>
    <dbReference type="NCBI Taxonomy" id="820"/>
    <lineage>
        <taxon>Bacteria</taxon>
        <taxon>Pseudomonadati</taxon>
        <taxon>Bacteroidota</taxon>
        <taxon>Bacteroidia</taxon>
        <taxon>Bacteroidales</taxon>
        <taxon>Bacteroidaceae</taxon>
        <taxon>Bacteroides</taxon>
    </lineage>
</organism>
<proteinExistence type="predicted"/>
<evidence type="ECO:0000313" key="3">
    <source>
        <dbReference type="Proteomes" id="UP000466952"/>
    </source>
</evidence>
<dbReference type="Proteomes" id="UP000466952">
    <property type="component" value="Unassembled WGS sequence"/>
</dbReference>
<evidence type="ECO:0000313" key="4">
    <source>
        <dbReference type="Proteomes" id="UP001196342"/>
    </source>
</evidence>
<evidence type="ECO:0000313" key="2">
    <source>
        <dbReference type="EMBL" id="MBT8724986.1"/>
    </source>
</evidence>
<accession>A0A139K9W2</accession>
<gene>
    <name evidence="1" type="ORF">GAP55_13050</name>
    <name evidence="2" type="ORF">JQN06_02205</name>
</gene>
<reference evidence="1 3" key="1">
    <citation type="journal article" date="2019" name="Nat. Med.">
        <title>A library of human gut bacterial isolates paired with longitudinal multiomics data enables mechanistic microbiome research.</title>
        <authorList>
            <person name="Poyet M."/>
            <person name="Groussin M."/>
            <person name="Gibbons S.M."/>
            <person name="Avila-Pacheco J."/>
            <person name="Jiang X."/>
            <person name="Kearney S.M."/>
            <person name="Perrotta A.R."/>
            <person name="Berdy B."/>
            <person name="Zhao S."/>
            <person name="Lieberman T.D."/>
            <person name="Swanson P.K."/>
            <person name="Smith M."/>
            <person name="Roesemann S."/>
            <person name="Alexander J.E."/>
            <person name="Rich S.A."/>
            <person name="Livny J."/>
            <person name="Vlamakis H."/>
            <person name="Clish C."/>
            <person name="Bullock K."/>
            <person name="Deik A."/>
            <person name="Scott J."/>
            <person name="Pierce K.A."/>
            <person name="Xavier R.J."/>
            <person name="Alm E.J."/>
        </authorList>
    </citation>
    <scope>NUCLEOTIDE SEQUENCE [LARGE SCALE GENOMIC DNA]</scope>
    <source>
        <strain evidence="1 3">BIOML-A11</strain>
    </source>
</reference>
<dbReference type="EMBL" id="WCTR01000008">
    <property type="protein sequence ID" value="KAB4211896.1"/>
    <property type="molecule type" value="Genomic_DNA"/>
</dbReference>
<dbReference type="EMBL" id="JAFBJK010000002">
    <property type="protein sequence ID" value="MBT8724986.1"/>
    <property type="molecule type" value="Genomic_DNA"/>
</dbReference>
<keyword evidence="4" id="KW-1185">Reference proteome</keyword>
<dbReference type="Proteomes" id="UP001196342">
    <property type="component" value="Unassembled WGS sequence"/>
</dbReference>
<dbReference type="AlphaFoldDB" id="A0A139K9W2"/>
<dbReference type="RefSeq" id="WP_004293646.1">
    <property type="nucleotide sequence ID" value="NZ_CACRTC010000020.1"/>
</dbReference>
<name>A0A139K9W2_BACUN</name>